<reference evidence="2 3" key="1">
    <citation type="journal article" date="2024" name="Microbiol. Resour. Announc.">
        <title>Genome annotations for the ascomycete fungi Trichoderma harzianum, Trichoderma aggressivum, and Purpureocillium lilacinum.</title>
        <authorList>
            <person name="Beijen E.P.W."/>
            <person name="Ohm R.A."/>
        </authorList>
    </citation>
    <scope>NUCLEOTIDE SEQUENCE [LARGE SCALE GENOMIC DNA]</scope>
    <source>
        <strain evidence="2 3">CBS 150709</strain>
    </source>
</reference>
<sequence>MAHVAQQSDYMPLNVIPRPTLSRSQERATSACRGICEAGRDYSPVSTGKAGATTALPGMSGAKTLAWLHGPCRAEASTVQVAVPCDEPDCYFRYLRLELARGMAWGAVGGSDRVGLPVGRPTPVLLARAAARERVASQWTSTMITTHLANSEQLPVHTDNEISSHNPTKLGY</sequence>
<feature type="compositionally biased region" description="Polar residues" evidence="1">
    <location>
        <begin position="161"/>
        <end position="172"/>
    </location>
</feature>
<protein>
    <submittedName>
        <fullName evidence="2">Uncharacterized protein</fullName>
    </submittedName>
</protein>
<dbReference type="EMBL" id="JAWRVI010000088">
    <property type="protein sequence ID" value="KAK4078040.1"/>
    <property type="molecule type" value="Genomic_DNA"/>
</dbReference>
<gene>
    <name evidence="2" type="ORF">Purlil1_12104</name>
</gene>
<name>A0ABR0BHR1_PURLI</name>
<evidence type="ECO:0000256" key="1">
    <source>
        <dbReference type="SAM" id="MobiDB-lite"/>
    </source>
</evidence>
<feature type="region of interest" description="Disordered" evidence="1">
    <location>
        <begin position="151"/>
        <end position="172"/>
    </location>
</feature>
<proteinExistence type="predicted"/>
<keyword evidence="3" id="KW-1185">Reference proteome</keyword>
<dbReference type="Proteomes" id="UP001287286">
    <property type="component" value="Unassembled WGS sequence"/>
</dbReference>
<accession>A0ABR0BHR1</accession>
<evidence type="ECO:0000313" key="2">
    <source>
        <dbReference type="EMBL" id="KAK4078040.1"/>
    </source>
</evidence>
<evidence type="ECO:0000313" key="3">
    <source>
        <dbReference type="Proteomes" id="UP001287286"/>
    </source>
</evidence>
<comment type="caution">
    <text evidence="2">The sequence shown here is derived from an EMBL/GenBank/DDBJ whole genome shotgun (WGS) entry which is preliminary data.</text>
</comment>
<organism evidence="2 3">
    <name type="scientific">Purpureocillium lilacinum</name>
    <name type="common">Paecilomyces lilacinus</name>
    <dbReference type="NCBI Taxonomy" id="33203"/>
    <lineage>
        <taxon>Eukaryota</taxon>
        <taxon>Fungi</taxon>
        <taxon>Dikarya</taxon>
        <taxon>Ascomycota</taxon>
        <taxon>Pezizomycotina</taxon>
        <taxon>Sordariomycetes</taxon>
        <taxon>Hypocreomycetidae</taxon>
        <taxon>Hypocreales</taxon>
        <taxon>Ophiocordycipitaceae</taxon>
        <taxon>Purpureocillium</taxon>
    </lineage>
</organism>